<dbReference type="HAMAP" id="MF_00607">
    <property type="entry name" value="16SrRNA_methyltr_A"/>
    <property type="match status" value="1"/>
</dbReference>
<dbReference type="EMBL" id="MT631630">
    <property type="protein sequence ID" value="QNO55815.1"/>
    <property type="molecule type" value="Genomic_DNA"/>
</dbReference>
<dbReference type="GO" id="GO:0003723">
    <property type="term" value="F:RNA binding"/>
    <property type="evidence" value="ECO:0007669"/>
    <property type="project" value="UniProtKB-UniRule"/>
</dbReference>
<dbReference type="InterPro" id="IPR029063">
    <property type="entry name" value="SAM-dependent_MTases_sf"/>
</dbReference>
<evidence type="ECO:0000259" key="9">
    <source>
        <dbReference type="SMART" id="SM00650"/>
    </source>
</evidence>
<dbReference type="InterPro" id="IPR011530">
    <property type="entry name" value="rRNA_adenine_dimethylase"/>
</dbReference>
<dbReference type="PANTHER" id="PTHR11727:SF7">
    <property type="entry name" value="DIMETHYLADENOSINE TRANSFERASE-RELATED"/>
    <property type="match status" value="1"/>
</dbReference>
<dbReference type="PANTHER" id="PTHR11727">
    <property type="entry name" value="DIMETHYLADENOSINE TRANSFERASE"/>
    <property type="match status" value="1"/>
</dbReference>
<keyword evidence="6 7" id="KW-0694">RNA-binding</keyword>
<evidence type="ECO:0000256" key="2">
    <source>
        <dbReference type="ARBA" id="ARBA00022552"/>
    </source>
</evidence>
<dbReference type="InterPro" id="IPR020596">
    <property type="entry name" value="rRNA_Ade_Mease_Trfase_CS"/>
</dbReference>
<evidence type="ECO:0000256" key="7">
    <source>
        <dbReference type="HAMAP-Rule" id="MF_00607"/>
    </source>
</evidence>
<proteinExistence type="inferred from homology"/>
<comment type="similarity">
    <text evidence="7">Belongs to the class I-like SAM-binding methyltransferase superfamily. rRNA adenine N(6)-methyltransferase family. RsmA subfamily.</text>
</comment>
<comment type="caution">
    <text evidence="7 8">Lacks conserved residue(s) required for the propagation of feature annotation.</text>
</comment>
<feature type="binding site" evidence="7 8">
    <location>
        <position position="95"/>
    </location>
    <ligand>
        <name>S-adenosyl-L-methionine</name>
        <dbReference type="ChEBI" id="CHEBI:59789"/>
    </ligand>
</feature>
<dbReference type="CDD" id="cd02440">
    <property type="entry name" value="AdoMet_MTases"/>
    <property type="match status" value="1"/>
</dbReference>
<feature type="domain" description="Ribosomal RNA adenine methylase transferase N-terminal" evidence="9">
    <location>
        <begin position="28"/>
        <end position="193"/>
    </location>
</feature>
<comment type="function">
    <text evidence="7">Specifically dimethylates two adjacent adenosines in the loop of a conserved hairpin near the 3'-end of 16S rRNA in the 30S particle. May play a critical role in biogenesis of 30S subunits.</text>
</comment>
<dbReference type="SUPFAM" id="SSF53335">
    <property type="entry name" value="S-adenosyl-L-methionine-dependent methyltransferases"/>
    <property type="match status" value="1"/>
</dbReference>
<evidence type="ECO:0000256" key="5">
    <source>
        <dbReference type="ARBA" id="ARBA00022691"/>
    </source>
</evidence>
<evidence type="ECO:0000313" key="10">
    <source>
        <dbReference type="EMBL" id="QNO55815.1"/>
    </source>
</evidence>
<keyword evidence="5 7" id="KW-0949">S-adenosyl-L-methionine</keyword>
<dbReference type="SMART" id="SM00650">
    <property type="entry name" value="rADc"/>
    <property type="match status" value="1"/>
</dbReference>
<dbReference type="GO" id="GO:0000179">
    <property type="term" value="F:rRNA (adenine-N6,N6-)-dimethyltransferase activity"/>
    <property type="evidence" value="ECO:0007669"/>
    <property type="project" value="UniProtKB-UniRule"/>
</dbReference>
<keyword evidence="4 7" id="KW-0808">Transferase</keyword>
<feature type="binding site" evidence="7 8">
    <location>
        <position position="69"/>
    </location>
    <ligand>
        <name>S-adenosyl-L-methionine</name>
        <dbReference type="ChEBI" id="CHEBI:59789"/>
    </ligand>
</feature>
<feature type="binding site" evidence="7 8">
    <location>
        <position position="48"/>
    </location>
    <ligand>
        <name>S-adenosyl-L-methionine</name>
        <dbReference type="ChEBI" id="CHEBI:59789"/>
    </ligand>
</feature>
<dbReference type="Pfam" id="PF00398">
    <property type="entry name" value="RrnaAD"/>
    <property type="match status" value="1"/>
</dbReference>
<reference evidence="10" key="1">
    <citation type="submission" date="2020-06" db="EMBL/GenBank/DDBJ databases">
        <title>Unique genomic features of the anaerobic methanotrophic archaea.</title>
        <authorList>
            <person name="Chadwick G.L."/>
            <person name="Skennerton C.T."/>
            <person name="Laso-Perez R."/>
            <person name="Leu A.O."/>
            <person name="Speth D.R."/>
            <person name="Yu H."/>
            <person name="Morgan-Lang C."/>
            <person name="Hatzenpichler R."/>
            <person name="Goudeau D."/>
            <person name="Malmstrom R."/>
            <person name="Brazelton W.J."/>
            <person name="Woyke T."/>
            <person name="Hallam S.J."/>
            <person name="Tyson G.W."/>
            <person name="Wegener G."/>
            <person name="Boetius A."/>
            <person name="Orphan V."/>
        </authorList>
    </citation>
    <scope>NUCLEOTIDE SEQUENCE</scope>
</reference>
<comment type="subcellular location">
    <subcellularLocation>
        <location evidence="7">Cytoplasm</location>
    </subcellularLocation>
</comment>
<name>A0A7G9Z6D1_9EURY</name>
<evidence type="ECO:0000256" key="1">
    <source>
        <dbReference type="ARBA" id="ARBA00022490"/>
    </source>
</evidence>
<dbReference type="Gene3D" id="3.40.50.150">
    <property type="entry name" value="Vaccinia Virus protein VP39"/>
    <property type="match status" value="1"/>
</dbReference>
<accession>A0A7G9Z6D1</accession>
<evidence type="ECO:0000256" key="4">
    <source>
        <dbReference type="ARBA" id="ARBA00022679"/>
    </source>
</evidence>
<dbReference type="InterPro" id="IPR023165">
    <property type="entry name" value="rRNA_Ade_diMease-like_C"/>
</dbReference>
<keyword evidence="2 7" id="KW-0698">rRNA processing</keyword>
<feature type="binding site" evidence="7 8">
    <location>
        <position position="23"/>
    </location>
    <ligand>
        <name>S-adenosyl-L-methionine</name>
        <dbReference type="ChEBI" id="CHEBI:59789"/>
    </ligand>
</feature>
<protein>
    <recommendedName>
        <fullName evidence="7">Probable ribosomal RNA small subunit methyltransferase A</fullName>
        <ecNumber evidence="7">2.1.1.-</ecNumber>
    </recommendedName>
    <alternativeName>
        <fullName evidence="7">16S rRNA dimethyladenosine transferase</fullName>
    </alternativeName>
    <alternativeName>
        <fullName evidence="7">16S rRNA dimethylase</fullName>
    </alternativeName>
    <alternativeName>
        <fullName evidence="7">S-adenosylmethionine-6-N',N'-adenosyl(rRNA) dimethyltransferase</fullName>
    </alternativeName>
</protein>
<dbReference type="AlphaFoldDB" id="A0A7G9Z6D1"/>
<dbReference type="Gene3D" id="1.10.8.100">
    <property type="entry name" value="Ribosomal RNA adenine dimethylase-like, domain 2"/>
    <property type="match status" value="1"/>
</dbReference>
<dbReference type="PROSITE" id="PS01131">
    <property type="entry name" value="RRNA_A_DIMETH"/>
    <property type="match status" value="1"/>
</dbReference>
<dbReference type="PROSITE" id="PS51689">
    <property type="entry name" value="SAM_RNA_A_N6_MT"/>
    <property type="match status" value="1"/>
</dbReference>
<gene>
    <name evidence="7 10" type="primary">rsmA</name>
    <name evidence="7" type="synonym">ksgA</name>
    <name evidence="10" type="ORF">LEBEIBBM_00030</name>
</gene>
<dbReference type="EC" id="2.1.1.-" evidence="7"/>
<feature type="binding site" evidence="8">
    <location>
        <position position="110"/>
    </location>
    <ligand>
        <name>S-adenosyl-L-methionine</name>
        <dbReference type="ChEBI" id="CHEBI:59789"/>
    </ligand>
</feature>
<dbReference type="InterPro" id="IPR001737">
    <property type="entry name" value="KsgA/Erm"/>
</dbReference>
<keyword evidence="1 7" id="KW-0963">Cytoplasm</keyword>
<evidence type="ECO:0000256" key="6">
    <source>
        <dbReference type="ARBA" id="ARBA00022884"/>
    </source>
</evidence>
<sequence length="259" mass="29742">MEPKRILMDRGIRAVRSLGQYFLVDNDVAARMVEYASVGSDDVVLEIGAGLGSVTEELARKAKRVYAVEKDNELCEILREQYEDKKGKIEVIEADIMKLELPEFDKVVASIPYSLSSPITYKLLRHNVGLAVLLYQKEFAQKMTAEPRSHLYGRVSVIAQALADIEILEIVHRDAFYPSPHVKTAIVRFTEKKKRLVEDKREFIEFVSFAFGHRRKMMRHIFNTSDALKDLAKRPEELSPEEFARLFSTFLTPINTKTF</sequence>
<dbReference type="GO" id="GO:0005737">
    <property type="term" value="C:cytoplasm"/>
    <property type="evidence" value="ECO:0007669"/>
    <property type="project" value="UniProtKB-SubCell"/>
</dbReference>
<organism evidence="10">
    <name type="scientific">Candidatus Methanophaga sp. ANME-1 ERB7</name>
    <dbReference type="NCBI Taxonomy" id="2759913"/>
    <lineage>
        <taxon>Archaea</taxon>
        <taxon>Methanobacteriati</taxon>
        <taxon>Methanobacteriota</taxon>
        <taxon>Stenosarchaea group</taxon>
        <taxon>Methanomicrobia</taxon>
        <taxon>Candidatus Methanophagales</taxon>
        <taxon>Candidatus Methanophagaceae</taxon>
        <taxon>Candidatus Methanophaga</taxon>
    </lineage>
</organism>
<keyword evidence="3 7" id="KW-0489">Methyltransferase</keyword>
<evidence type="ECO:0000256" key="8">
    <source>
        <dbReference type="PROSITE-ProRule" id="PRU01026"/>
    </source>
</evidence>
<dbReference type="NCBIfam" id="TIGR00755">
    <property type="entry name" value="ksgA"/>
    <property type="match status" value="1"/>
</dbReference>
<evidence type="ECO:0000256" key="3">
    <source>
        <dbReference type="ARBA" id="ARBA00022603"/>
    </source>
</evidence>
<dbReference type="InterPro" id="IPR020598">
    <property type="entry name" value="rRNA_Ade_methylase_Trfase_N"/>
</dbReference>